<dbReference type="InterPro" id="IPR037123">
    <property type="entry name" value="PRibGlycinamide_synth_C_sf"/>
</dbReference>
<evidence type="ECO:0000256" key="6">
    <source>
        <dbReference type="ARBA" id="ARBA00022741"/>
    </source>
</evidence>
<gene>
    <name evidence="14" type="ORF">ADN00_05880</name>
</gene>
<dbReference type="Gene3D" id="3.40.50.20">
    <property type="match status" value="1"/>
</dbReference>
<evidence type="ECO:0000256" key="9">
    <source>
        <dbReference type="ARBA" id="ARBA00038345"/>
    </source>
</evidence>
<reference evidence="14 15" key="1">
    <citation type="submission" date="2015-07" db="EMBL/GenBank/DDBJ databases">
        <title>Genome sequence of Ornatilinea apprima DSM 23815.</title>
        <authorList>
            <person name="Hemp J."/>
            <person name="Ward L.M."/>
            <person name="Pace L.A."/>
            <person name="Fischer W.W."/>
        </authorList>
    </citation>
    <scope>NUCLEOTIDE SEQUENCE [LARGE SCALE GENOMIC DNA]</scope>
    <source>
        <strain evidence="14 15">P3M-1</strain>
    </source>
</reference>
<dbReference type="Pfam" id="PF02843">
    <property type="entry name" value="GARS_C"/>
    <property type="match status" value="1"/>
</dbReference>
<dbReference type="SUPFAM" id="SSF51246">
    <property type="entry name" value="Rudiment single hybrid motif"/>
    <property type="match status" value="1"/>
</dbReference>
<dbReference type="InterPro" id="IPR020559">
    <property type="entry name" value="PRibGlycinamide_synth_CS"/>
</dbReference>
<comment type="pathway">
    <text evidence="3">Purine metabolism; IMP biosynthesis via de novo pathway; N(1)-(5-phospho-D-ribosyl)glycinamide from 5-phospho-alpha-D-ribose 1-diphosphate: step 2/2.</text>
</comment>
<organism evidence="14 15">
    <name type="scientific">Ornatilinea apprima</name>
    <dbReference type="NCBI Taxonomy" id="1134406"/>
    <lineage>
        <taxon>Bacteria</taxon>
        <taxon>Bacillati</taxon>
        <taxon>Chloroflexota</taxon>
        <taxon>Anaerolineae</taxon>
        <taxon>Anaerolineales</taxon>
        <taxon>Anaerolineaceae</taxon>
        <taxon>Ornatilinea</taxon>
    </lineage>
</organism>
<dbReference type="PROSITE" id="PS50975">
    <property type="entry name" value="ATP_GRASP"/>
    <property type="match status" value="1"/>
</dbReference>
<dbReference type="Pfam" id="PF01071">
    <property type="entry name" value="GARS_A"/>
    <property type="match status" value="1"/>
</dbReference>
<dbReference type="InterPro" id="IPR016185">
    <property type="entry name" value="PreATP-grasp_dom_sf"/>
</dbReference>
<dbReference type="NCBIfam" id="TIGR00877">
    <property type="entry name" value="purD"/>
    <property type="match status" value="1"/>
</dbReference>
<dbReference type="STRING" id="1134406.ADN00_05880"/>
<dbReference type="EMBL" id="LGCL01000016">
    <property type="protein sequence ID" value="KPL78763.1"/>
    <property type="molecule type" value="Genomic_DNA"/>
</dbReference>
<comment type="cofactor">
    <cofactor evidence="2">
        <name>Mg(2+)</name>
        <dbReference type="ChEBI" id="CHEBI:18420"/>
    </cofactor>
</comment>
<evidence type="ECO:0000256" key="12">
    <source>
        <dbReference type="PROSITE-ProRule" id="PRU00409"/>
    </source>
</evidence>
<dbReference type="GO" id="GO:0004637">
    <property type="term" value="F:phosphoribosylamine-glycine ligase activity"/>
    <property type="evidence" value="ECO:0007669"/>
    <property type="project" value="UniProtKB-EC"/>
</dbReference>
<dbReference type="Gene3D" id="3.30.1490.20">
    <property type="entry name" value="ATP-grasp fold, A domain"/>
    <property type="match status" value="1"/>
</dbReference>
<dbReference type="GO" id="GO:0046872">
    <property type="term" value="F:metal ion binding"/>
    <property type="evidence" value="ECO:0007669"/>
    <property type="project" value="InterPro"/>
</dbReference>
<proteinExistence type="inferred from homology"/>
<dbReference type="InterPro" id="IPR011054">
    <property type="entry name" value="Rudment_hybrid_motif"/>
</dbReference>
<evidence type="ECO:0000256" key="2">
    <source>
        <dbReference type="ARBA" id="ARBA00001946"/>
    </source>
</evidence>
<keyword evidence="5" id="KW-0436">Ligase</keyword>
<evidence type="ECO:0000256" key="1">
    <source>
        <dbReference type="ARBA" id="ARBA00001936"/>
    </source>
</evidence>
<evidence type="ECO:0000256" key="7">
    <source>
        <dbReference type="ARBA" id="ARBA00022755"/>
    </source>
</evidence>
<dbReference type="InterPro" id="IPR020560">
    <property type="entry name" value="PRibGlycinamide_synth_C-dom"/>
</dbReference>
<dbReference type="UniPathway" id="UPA00074">
    <property type="reaction ID" value="UER00125"/>
</dbReference>
<dbReference type="GO" id="GO:0006189">
    <property type="term" value="P:'de novo' IMP biosynthetic process"/>
    <property type="evidence" value="ECO:0007669"/>
    <property type="project" value="UniProtKB-UniPathway"/>
</dbReference>
<keyword evidence="7" id="KW-0658">Purine biosynthesis</keyword>
<dbReference type="OrthoDB" id="9807240at2"/>
<dbReference type="SMART" id="SM01209">
    <property type="entry name" value="GARS_A"/>
    <property type="match status" value="1"/>
</dbReference>
<dbReference type="InterPro" id="IPR011761">
    <property type="entry name" value="ATP-grasp"/>
</dbReference>
<dbReference type="PROSITE" id="PS00184">
    <property type="entry name" value="GARS"/>
    <property type="match status" value="1"/>
</dbReference>
<dbReference type="SUPFAM" id="SSF56059">
    <property type="entry name" value="Glutathione synthetase ATP-binding domain-like"/>
    <property type="match status" value="1"/>
</dbReference>
<dbReference type="EC" id="6.3.4.13" evidence="4"/>
<evidence type="ECO:0000313" key="15">
    <source>
        <dbReference type="Proteomes" id="UP000050417"/>
    </source>
</evidence>
<comment type="caution">
    <text evidence="14">The sequence shown here is derived from an EMBL/GenBank/DDBJ whole genome shotgun (WGS) entry which is preliminary data.</text>
</comment>
<dbReference type="GO" id="GO:0009113">
    <property type="term" value="P:purine nucleobase biosynthetic process"/>
    <property type="evidence" value="ECO:0007669"/>
    <property type="project" value="InterPro"/>
</dbReference>
<dbReference type="InterPro" id="IPR013815">
    <property type="entry name" value="ATP_grasp_subdomain_1"/>
</dbReference>
<dbReference type="AlphaFoldDB" id="A0A0P6XPX3"/>
<evidence type="ECO:0000256" key="4">
    <source>
        <dbReference type="ARBA" id="ARBA00013255"/>
    </source>
</evidence>
<dbReference type="InterPro" id="IPR020561">
    <property type="entry name" value="PRibGlycinamid_synth_ATP-grasp"/>
</dbReference>
<evidence type="ECO:0000256" key="3">
    <source>
        <dbReference type="ARBA" id="ARBA00005174"/>
    </source>
</evidence>
<dbReference type="Pfam" id="PF02844">
    <property type="entry name" value="GARS_N"/>
    <property type="match status" value="1"/>
</dbReference>
<dbReference type="GO" id="GO:0005524">
    <property type="term" value="F:ATP binding"/>
    <property type="evidence" value="ECO:0007669"/>
    <property type="project" value="UniProtKB-UniRule"/>
</dbReference>
<evidence type="ECO:0000313" key="14">
    <source>
        <dbReference type="EMBL" id="KPL78763.1"/>
    </source>
</evidence>
<evidence type="ECO:0000259" key="13">
    <source>
        <dbReference type="PROSITE" id="PS50975"/>
    </source>
</evidence>
<dbReference type="SUPFAM" id="SSF52440">
    <property type="entry name" value="PreATP-grasp domain"/>
    <property type="match status" value="1"/>
</dbReference>
<keyword evidence="8 12" id="KW-0067">ATP-binding</keyword>
<evidence type="ECO:0000256" key="8">
    <source>
        <dbReference type="ARBA" id="ARBA00022840"/>
    </source>
</evidence>
<dbReference type="Proteomes" id="UP000050417">
    <property type="component" value="Unassembled WGS sequence"/>
</dbReference>
<keyword evidence="15" id="KW-1185">Reference proteome</keyword>
<accession>A0A0P6XPX3</accession>
<dbReference type="PANTHER" id="PTHR43472:SF1">
    <property type="entry name" value="PHOSPHORIBOSYLAMINE--GLYCINE LIGASE, CHLOROPLASTIC"/>
    <property type="match status" value="1"/>
</dbReference>
<dbReference type="PATRIC" id="fig|1134406.4.peg.1652"/>
<name>A0A0P6XPX3_9CHLR</name>
<dbReference type="InterPro" id="IPR000115">
    <property type="entry name" value="PRibGlycinamide_synth"/>
</dbReference>
<evidence type="ECO:0000256" key="5">
    <source>
        <dbReference type="ARBA" id="ARBA00022598"/>
    </source>
</evidence>
<protein>
    <recommendedName>
        <fullName evidence="4">phosphoribosylamine--glycine ligase</fullName>
        <ecNumber evidence="4">6.3.4.13</ecNumber>
    </recommendedName>
    <alternativeName>
        <fullName evidence="10">Glycinamide ribonucleotide synthetase</fullName>
    </alternativeName>
    <alternativeName>
        <fullName evidence="11">Phosphoribosylglycinamide synthetase</fullName>
    </alternativeName>
</protein>
<feature type="domain" description="ATP-grasp" evidence="13">
    <location>
        <begin position="111"/>
        <end position="318"/>
    </location>
</feature>
<evidence type="ECO:0000256" key="10">
    <source>
        <dbReference type="ARBA" id="ARBA00042242"/>
    </source>
</evidence>
<keyword evidence="6 12" id="KW-0547">Nucleotide-binding</keyword>
<dbReference type="RefSeq" id="WP_075062038.1">
    <property type="nucleotide sequence ID" value="NZ_LGCL01000016.1"/>
</dbReference>
<comment type="similarity">
    <text evidence="9">Belongs to the GARS family.</text>
</comment>
<evidence type="ECO:0000256" key="11">
    <source>
        <dbReference type="ARBA" id="ARBA00042864"/>
    </source>
</evidence>
<dbReference type="PANTHER" id="PTHR43472">
    <property type="entry name" value="PHOSPHORIBOSYLAMINE--GLYCINE LIGASE"/>
    <property type="match status" value="1"/>
</dbReference>
<dbReference type="Gene3D" id="3.30.470.20">
    <property type="entry name" value="ATP-grasp fold, B domain"/>
    <property type="match status" value="1"/>
</dbReference>
<dbReference type="InterPro" id="IPR020562">
    <property type="entry name" value="PRibGlycinamide_synth_N"/>
</dbReference>
<comment type="cofactor">
    <cofactor evidence="1">
        <name>Mn(2+)</name>
        <dbReference type="ChEBI" id="CHEBI:29035"/>
    </cofactor>
</comment>
<dbReference type="Gene3D" id="3.90.600.10">
    <property type="entry name" value="Phosphoribosylglycinamide synthetase, C-terminal domain"/>
    <property type="match status" value="1"/>
</dbReference>
<sequence>MNIGLIGSGGREHAIAAALTRNPQRDHLIVYGNSNNVGIERLAQVYHNGSLTDIQAIVSFFTKNPVDYVVIGPELPLTHGAADAIRAAHIPAVGPNQFQAQLEGSKTFMRDLMQKHIGWGSLRWHKAHTCEEARLFIEEVGQAVIKPIGLTGGKGVQVMGEHLHSTEEALVLVDQILKTDGVVLLEERLVGEEFSRIALVSDGNIVPMPIAQDFKYAYEGDKGGMTGGMGSYTMIDGRMPFLADSDIQQADRLMAEVVTALEKVSGAPYRGFLYGQFMATRDGVTIIEFNVRLGDPEAINVMALWDCDTAEILHNAALGTLRPEELTFEKQASLCKYLVPAGYPEKTQKDLVFNLDETKIFNAGFDIRYASVEKAGSEFRTLGSRTLAIIGKGENLAALSEEMEHLLQAIEPPVLRHRKDIGTQDTLNRKTAHLQQLRSKTDHA</sequence>
<dbReference type="SMART" id="SM01210">
    <property type="entry name" value="GARS_C"/>
    <property type="match status" value="1"/>
</dbReference>